<dbReference type="CDD" id="cd03440">
    <property type="entry name" value="hot_dog"/>
    <property type="match status" value="1"/>
</dbReference>
<keyword evidence="5" id="KW-1185">Reference proteome</keyword>
<dbReference type="InterPro" id="IPR025540">
    <property type="entry name" value="FlK"/>
</dbReference>
<dbReference type="InterPro" id="IPR029069">
    <property type="entry name" value="HotDog_dom_sf"/>
</dbReference>
<dbReference type="Pfam" id="PF22636">
    <property type="entry name" value="FlK"/>
    <property type="match status" value="1"/>
</dbReference>
<dbReference type="SUPFAM" id="SSF54637">
    <property type="entry name" value="Thioesterase/thiol ester dehydrase-isomerase"/>
    <property type="match status" value="1"/>
</dbReference>
<evidence type="ECO:0000313" key="5">
    <source>
        <dbReference type="Proteomes" id="UP000663499"/>
    </source>
</evidence>
<protein>
    <submittedName>
        <fullName evidence="4">Thioesterase family protein</fullName>
    </submittedName>
</protein>
<dbReference type="AlphaFoldDB" id="A0A975AGI5"/>
<dbReference type="RefSeq" id="WP_207298762.1">
    <property type="nucleotide sequence ID" value="NZ_CP071444.1"/>
</dbReference>
<accession>A0A975AGI5</accession>
<proteinExistence type="predicted"/>
<feature type="active site" evidence="1">
    <location>
        <position position="42"/>
    </location>
</feature>
<evidence type="ECO:0000313" key="4">
    <source>
        <dbReference type="EMBL" id="QSX07417.1"/>
    </source>
</evidence>
<sequence length="129" mass="14580">MEKMLDQTRQESWTVERQHTAAVVKSGGLEVLATPVLLTWMEQTAYELAQEYMEDGDTTVGTQVGLKHLAATPVGMEVRITARVVEVEGRKITFHIEAEDGKDAIATCEHQRFIVQEEKFMARCRSKNL</sequence>
<feature type="binding site" evidence="2">
    <location>
        <position position="61"/>
    </location>
    <ligand>
        <name>substrate</name>
    </ligand>
</feature>
<dbReference type="EMBL" id="CP071444">
    <property type="protein sequence ID" value="QSX07417.1"/>
    <property type="molecule type" value="Genomic_DNA"/>
</dbReference>
<dbReference type="Proteomes" id="UP000663499">
    <property type="component" value="Chromosome"/>
</dbReference>
<feature type="binding site" evidence="2">
    <location>
        <position position="112"/>
    </location>
    <ligand>
        <name>substrate</name>
    </ligand>
</feature>
<feature type="active site" evidence="1">
    <location>
        <position position="34"/>
    </location>
</feature>
<gene>
    <name evidence="4" type="ORF">J0B03_06080</name>
</gene>
<organism evidence="4 5">
    <name type="scientific">Alkalibacter rhizosphaerae</name>
    <dbReference type="NCBI Taxonomy" id="2815577"/>
    <lineage>
        <taxon>Bacteria</taxon>
        <taxon>Bacillati</taxon>
        <taxon>Bacillota</taxon>
        <taxon>Clostridia</taxon>
        <taxon>Eubacteriales</taxon>
        <taxon>Eubacteriaceae</taxon>
        <taxon>Alkalibacter</taxon>
    </lineage>
</organism>
<reference evidence="4" key="1">
    <citation type="submission" date="2021-03" db="EMBL/GenBank/DDBJ databases">
        <title>Alkalibacter marinus sp. nov., isolated from tidal flat sediment.</title>
        <authorList>
            <person name="Namirimu T."/>
            <person name="Yang J.-A."/>
            <person name="Yang S.-H."/>
            <person name="Kim Y.-J."/>
            <person name="Kwon K.K."/>
        </authorList>
    </citation>
    <scope>NUCLEOTIDE SEQUENCE</scope>
    <source>
        <strain evidence="4">ES005</strain>
    </source>
</reference>
<dbReference type="PANTHER" id="PTHR36934">
    <property type="entry name" value="BLR0278 PROTEIN"/>
    <property type="match status" value="1"/>
</dbReference>
<feature type="domain" description="Fluoroacetyl-CoA-specific thioesterase-like" evidence="3">
    <location>
        <begin position="15"/>
        <end position="118"/>
    </location>
</feature>
<dbReference type="Gene3D" id="3.10.129.10">
    <property type="entry name" value="Hotdog Thioesterase"/>
    <property type="match status" value="1"/>
</dbReference>
<feature type="binding site" evidence="2">
    <location>
        <position position="61"/>
    </location>
    <ligand>
        <name>CoA</name>
        <dbReference type="ChEBI" id="CHEBI:57287"/>
    </ligand>
</feature>
<dbReference type="PANTHER" id="PTHR36934:SF1">
    <property type="entry name" value="THIOESTERASE DOMAIN-CONTAINING PROTEIN"/>
    <property type="match status" value="1"/>
</dbReference>
<feature type="active site" evidence="1">
    <location>
        <position position="68"/>
    </location>
</feature>
<name>A0A975AGI5_9FIRM</name>
<dbReference type="KEGG" id="alka:J0B03_06080"/>
<evidence type="ECO:0000259" key="3">
    <source>
        <dbReference type="Pfam" id="PF22636"/>
    </source>
</evidence>
<dbReference type="InterPro" id="IPR054485">
    <property type="entry name" value="FlK-like_dom"/>
</dbReference>
<evidence type="ECO:0000256" key="1">
    <source>
        <dbReference type="PIRSR" id="PIRSR014972-1"/>
    </source>
</evidence>
<dbReference type="PIRSF" id="PIRSF014972">
    <property type="entry name" value="FlK"/>
    <property type="match status" value="1"/>
</dbReference>
<evidence type="ECO:0000256" key="2">
    <source>
        <dbReference type="PIRSR" id="PIRSR014972-2"/>
    </source>
</evidence>